<accession>A0ABP1PZG6</accession>
<feature type="domain" description="DOMON" evidence="5">
    <location>
        <begin position="38"/>
        <end position="154"/>
    </location>
</feature>
<dbReference type="CDD" id="cd09631">
    <property type="entry name" value="DOMON_DOH"/>
    <property type="match status" value="1"/>
</dbReference>
<dbReference type="InterPro" id="IPR000945">
    <property type="entry name" value="DBH-like"/>
</dbReference>
<comment type="caution">
    <text evidence="6">The sequence shown here is derived from an EMBL/GenBank/DDBJ whole genome shotgun (WGS) entry which is preliminary data.</text>
</comment>
<sequence>MIILHFSVIVLAAVISAVVAIDSVLMNYNDKQFMDSKRRYFVEWTVDWAQKELIFNISVATSGWVGFGFSKDGTMKNGDMMIAGVSPDGKPYITDSHTDCERNLRTDSKQDWRLLGAGEDSGRTVLHVARLIDTCDPNDYPITEDMASIIWAYGETDVKKYHHDQRGRVRVFLLDPVVHAAPSSQVLPTWRATKKVNVPAKETTYWCSIHKIPGTINRKHHFIEFHPVFGSQLAVDHVHHFLLWRCDAPQNANARTIFEQLVSYPGEECYFNDHHRIPIQLCRTATYGSAIGGQGVILPGDVGVPFGESKYYMLEVHFHNPEKISGLFLESGVEAVYTSKLRPYDGGAFLLSYDLFGFFMIPPGTQNFDVYSHCDSRCTSEMFPEQGIDVYAVQGHTHGSGRKIKLHHYRNGTELPWIYKDYNFDWSFQVVRHLDPERKLLPGDHLSLSCVYDDTWTNLTVVAGFSSLNEMCLVVVYHKTPIPYFSCSSLIPQETVLGLVGVQNVTRDMITQQNIVTSPTALQGDPLAEVTDEQVYWSEKLRAATATLTVTSSQVVACPIITPPDEPLDTVLSLARGYGDQTLMGTTSVPVLTPGPHSVSGFPYLNTQYSRTRNCPAY</sequence>
<evidence type="ECO:0000259" key="5">
    <source>
        <dbReference type="PROSITE" id="PS50836"/>
    </source>
</evidence>
<dbReference type="InterPro" id="IPR008977">
    <property type="entry name" value="PHM/PNGase_F_dom_sf"/>
</dbReference>
<dbReference type="InterPro" id="IPR005018">
    <property type="entry name" value="DOMON_domain"/>
</dbReference>
<dbReference type="PANTHER" id="PTHR10157:SF23">
    <property type="entry name" value="MOXD1 HOMOLOG 1"/>
    <property type="match status" value="1"/>
</dbReference>
<dbReference type="EMBL" id="CAXLJM020000015">
    <property type="protein sequence ID" value="CAL8081547.1"/>
    <property type="molecule type" value="Genomic_DNA"/>
</dbReference>
<dbReference type="PROSITE" id="PS50836">
    <property type="entry name" value="DOMON"/>
    <property type="match status" value="1"/>
</dbReference>
<dbReference type="InterPro" id="IPR000323">
    <property type="entry name" value="Cu2_ascorb_mOase_N"/>
</dbReference>
<dbReference type="Gene3D" id="2.60.120.310">
    <property type="entry name" value="Copper type II, ascorbate-dependent monooxygenase, N-terminal domain"/>
    <property type="match status" value="1"/>
</dbReference>
<dbReference type="Pfam" id="PF03712">
    <property type="entry name" value="Cu2_monoox_C"/>
    <property type="match status" value="1"/>
</dbReference>
<dbReference type="InterPro" id="IPR024548">
    <property type="entry name" value="Cu2_monoox_C"/>
</dbReference>
<dbReference type="PRINTS" id="PR00767">
    <property type="entry name" value="DBMONOXGNASE"/>
</dbReference>
<dbReference type="SUPFAM" id="SSF49742">
    <property type="entry name" value="PHM/PNGase F"/>
    <property type="match status" value="2"/>
</dbReference>
<evidence type="ECO:0000256" key="4">
    <source>
        <dbReference type="SAM" id="SignalP"/>
    </source>
</evidence>
<comment type="similarity">
    <text evidence="1">Belongs to the copper type II ascorbate-dependent monooxygenase family.</text>
</comment>
<protein>
    <recommendedName>
        <fullName evidence="5">DOMON domain-containing protein</fullName>
    </recommendedName>
</protein>
<organism evidence="6 7">
    <name type="scientific">Orchesella dallaii</name>
    <dbReference type="NCBI Taxonomy" id="48710"/>
    <lineage>
        <taxon>Eukaryota</taxon>
        <taxon>Metazoa</taxon>
        <taxon>Ecdysozoa</taxon>
        <taxon>Arthropoda</taxon>
        <taxon>Hexapoda</taxon>
        <taxon>Collembola</taxon>
        <taxon>Entomobryomorpha</taxon>
        <taxon>Entomobryoidea</taxon>
        <taxon>Orchesellidae</taxon>
        <taxon>Orchesellinae</taxon>
        <taxon>Orchesella</taxon>
    </lineage>
</organism>
<dbReference type="Proteomes" id="UP001642540">
    <property type="component" value="Unassembled WGS sequence"/>
</dbReference>
<keyword evidence="7" id="KW-1185">Reference proteome</keyword>
<keyword evidence="3" id="KW-0325">Glycoprotein</keyword>
<dbReference type="InterPro" id="IPR028460">
    <property type="entry name" value="Tbh/DBH"/>
</dbReference>
<dbReference type="InterPro" id="IPR045266">
    <property type="entry name" value="DOH_DOMON"/>
</dbReference>
<dbReference type="PANTHER" id="PTHR10157">
    <property type="entry name" value="DOPAMINE BETA HYDROXYLASE RELATED"/>
    <property type="match status" value="1"/>
</dbReference>
<dbReference type="Pfam" id="PF03351">
    <property type="entry name" value="DOMON"/>
    <property type="match status" value="1"/>
</dbReference>
<proteinExistence type="inferred from homology"/>
<dbReference type="InterPro" id="IPR036939">
    <property type="entry name" value="Cu2_ascorb_mOase_N_sf"/>
</dbReference>
<feature type="signal peptide" evidence="4">
    <location>
        <begin position="1"/>
        <end position="20"/>
    </location>
</feature>
<reference evidence="6 7" key="1">
    <citation type="submission" date="2024-08" db="EMBL/GenBank/DDBJ databases">
        <authorList>
            <person name="Cucini C."/>
            <person name="Frati F."/>
        </authorList>
    </citation>
    <scope>NUCLEOTIDE SEQUENCE [LARGE SCALE GENOMIC DNA]</scope>
</reference>
<gene>
    <name evidence="6" type="ORF">ODALV1_LOCUS4949</name>
</gene>
<evidence type="ECO:0000256" key="2">
    <source>
        <dbReference type="ARBA" id="ARBA00023157"/>
    </source>
</evidence>
<keyword evidence="4" id="KW-0732">Signal</keyword>
<dbReference type="InterPro" id="IPR014784">
    <property type="entry name" value="Cu2_ascorb_mOase-like_C"/>
</dbReference>
<dbReference type="Gene3D" id="2.60.120.230">
    <property type="match status" value="1"/>
</dbReference>
<keyword evidence="2" id="KW-1015">Disulfide bond</keyword>
<evidence type="ECO:0000313" key="7">
    <source>
        <dbReference type="Proteomes" id="UP001642540"/>
    </source>
</evidence>
<evidence type="ECO:0000256" key="3">
    <source>
        <dbReference type="ARBA" id="ARBA00023180"/>
    </source>
</evidence>
<dbReference type="Pfam" id="PF01082">
    <property type="entry name" value="Cu2_monooxygen"/>
    <property type="match status" value="1"/>
</dbReference>
<feature type="chain" id="PRO_5045945356" description="DOMON domain-containing protein" evidence="4">
    <location>
        <begin position="21"/>
        <end position="618"/>
    </location>
</feature>
<dbReference type="SMART" id="SM00664">
    <property type="entry name" value="DoH"/>
    <property type="match status" value="1"/>
</dbReference>
<name>A0ABP1PZG6_9HEXA</name>
<evidence type="ECO:0000256" key="1">
    <source>
        <dbReference type="ARBA" id="ARBA00010676"/>
    </source>
</evidence>
<evidence type="ECO:0000313" key="6">
    <source>
        <dbReference type="EMBL" id="CAL8081547.1"/>
    </source>
</evidence>